<dbReference type="InterPro" id="IPR058891">
    <property type="entry name" value="CPPA"/>
</dbReference>
<dbReference type="HOGENOM" id="CLU_1445149_0_0_4"/>
<organism evidence="2 3">
    <name type="scientific">Burkholderia thailandensis (strain ATCC 700388 / DSM 13276 / CCUG 48851 / CIP 106301 / E264)</name>
    <dbReference type="NCBI Taxonomy" id="271848"/>
    <lineage>
        <taxon>Bacteria</taxon>
        <taxon>Pseudomonadati</taxon>
        <taxon>Pseudomonadota</taxon>
        <taxon>Betaproteobacteria</taxon>
        <taxon>Burkholderiales</taxon>
        <taxon>Burkholderiaceae</taxon>
        <taxon>Burkholderia</taxon>
        <taxon>pseudomallei group</taxon>
    </lineage>
</organism>
<evidence type="ECO:0000313" key="3">
    <source>
        <dbReference type="Proteomes" id="UP000001930"/>
    </source>
</evidence>
<dbReference type="Proteomes" id="UP000001930">
    <property type="component" value="Chromosome II"/>
</dbReference>
<name>Q2T6B2_BURTA</name>
<feature type="compositionally biased region" description="Low complexity" evidence="1">
    <location>
        <begin position="53"/>
        <end position="68"/>
    </location>
</feature>
<dbReference type="Pfam" id="PF25860">
    <property type="entry name" value="CPPA"/>
    <property type="match status" value="1"/>
</dbReference>
<protein>
    <submittedName>
        <fullName evidence="2">Uncharacterized protein</fullName>
    </submittedName>
</protein>
<reference evidence="2 3" key="1">
    <citation type="journal article" date="2005" name="BMC Genomics">
        <title>Bacterial genome adaptation to niches: divergence of the potential virulence genes in three Burkholderia species of different survival strategies.</title>
        <authorList>
            <person name="Kim H.S."/>
            <person name="Schell M.A."/>
            <person name="Yu Y."/>
            <person name="Ulrich R.L."/>
            <person name="Sarria S.H."/>
            <person name="Nierman W.C."/>
            <person name="DeShazer D."/>
        </authorList>
    </citation>
    <scope>NUCLEOTIDE SEQUENCE [LARGE SCALE GENOMIC DNA]</scope>
    <source>
        <strain evidence="3">ATCC 700388 / DSM 13276 / CCUG 48851 / CIP 106301 / E264</strain>
    </source>
</reference>
<dbReference type="AlphaFoldDB" id="Q2T6B2"/>
<evidence type="ECO:0000256" key="1">
    <source>
        <dbReference type="SAM" id="MobiDB-lite"/>
    </source>
</evidence>
<sequence length="187" mass="21669">MTESRRSRSDPRAGHCARPDAARRMRHDGARPASRRRRQAPSNAVRRDVSRTLPPRGVPSRSRSSSRALVRPHLLQLHTRPILDKLTALYLYPVRCEMEHLVRIVNDTDRQILAWLRNQVGDERVERAAQHMGRVRKPYLSAVCRYLGVWPPISLRYQTRRAEVDHAVGDRYLTLIRQHLATHAASR</sequence>
<feature type="compositionally biased region" description="Basic and acidic residues" evidence="1">
    <location>
        <begin position="1"/>
        <end position="30"/>
    </location>
</feature>
<keyword evidence="3" id="KW-1185">Reference proteome</keyword>
<accession>Q2T6B2</accession>
<gene>
    <name evidence="2" type="ordered locus">BTH_II1090</name>
</gene>
<dbReference type="KEGG" id="bte:BTH_II1090"/>
<dbReference type="EMBL" id="CP000085">
    <property type="protein sequence ID" value="ABC34358.1"/>
    <property type="molecule type" value="Genomic_DNA"/>
</dbReference>
<evidence type="ECO:0000313" key="2">
    <source>
        <dbReference type="EMBL" id="ABC34358.1"/>
    </source>
</evidence>
<feature type="region of interest" description="Disordered" evidence="1">
    <location>
        <begin position="1"/>
        <end position="68"/>
    </location>
</feature>
<proteinExistence type="predicted"/>